<feature type="compositionally biased region" description="Basic and acidic residues" evidence="1">
    <location>
        <begin position="942"/>
        <end position="954"/>
    </location>
</feature>
<reference evidence="4" key="1">
    <citation type="submission" date="2023-04" db="EMBL/GenBank/DDBJ databases">
        <title>Black Yeasts Isolated from many extreme environments.</title>
        <authorList>
            <person name="Coleine C."/>
            <person name="Stajich J.E."/>
            <person name="Selbmann L."/>
        </authorList>
    </citation>
    <scope>NUCLEOTIDE SEQUENCE</scope>
    <source>
        <strain evidence="4">CCFEE 5312</strain>
    </source>
</reference>
<feature type="compositionally biased region" description="Acidic residues" evidence="1">
    <location>
        <begin position="861"/>
        <end position="878"/>
    </location>
</feature>
<dbReference type="SMART" id="SM00736">
    <property type="entry name" value="CADG"/>
    <property type="match status" value="3"/>
</dbReference>
<evidence type="ECO:0000313" key="5">
    <source>
        <dbReference type="Proteomes" id="UP001271007"/>
    </source>
</evidence>
<protein>
    <submittedName>
        <fullName evidence="4">Polarity establishment/cellular polarization</fullName>
    </submittedName>
</protein>
<evidence type="ECO:0000259" key="3">
    <source>
        <dbReference type="SMART" id="SM00736"/>
    </source>
</evidence>
<feature type="region of interest" description="Disordered" evidence="1">
    <location>
        <begin position="856"/>
        <end position="886"/>
    </location>
</feature>
<dbReference type="SUPFAM" id="SSF49313">
    <property type="entry name" value="Cadherin-like"/>
    <property type="match status" value="4"/>
</dbReference>
<feature type="region of interest" description="Disordered" evidence="1">
    <location>
        <begin position="908"/>
        <end position="998"/>
    </location>
</feature>
<feature type="region of interest" description="Disordered" evidence="1">
    <location>
        <begin position="450"/>
        <end position="472"/>
    </location>
</feature>
<feature type="region of interest" description="Disordered" evidence="1">
    <location>
        <begin position="794"/>
        <end position="838"/>
    </location>
</feature>
<feature type="domain" description="Dystroglycan-type cadherin-like" evidence="3">
    <location>
        <begin position="163"/>
        <end position="259"/>
    </location>
</feature>
<feature type="compositionally biased region" description="Low complexity" evidence="1">
    <location>
        <begin position="800"/>
        <end position="810"/>
    </location>
</feature>
<feature type="domain" description="Dystroglycan-type cadherin-like" evidence="3">
    <location>
        <begin position="47"/>
        <end position="142"/>
    </location>
</feature>
<feature type="transmembrane region" description="Helical" evidence="2">
    <location>
        <begin position="481"/>
        <end position="504"/>
    </location>
</feature>
<feature type="domain" description="Dystroglycan-type cadherin-like" evidence="3">
    <location>
        <begin position="353"/>
        <end position="448"/>
    </location>
</feature>
<dbReference type="Proteomes" id="UP001271007">
    <property type="component" value="Unassembled WGS sequence"/>
</dbReference>
<dbReference type="InterPro" id="IPR006644">
    <property type="entry name" value="Cadg"/>
</dbReference>
<feature type="region of interest" description="Disordered" evidence="1">
    <location>
        <begin position="1048"/>
        <end position="1071"/>
    </location>
</feature>
<keyword evidence="5" id="KW-1185">Reference proteome</keyword>
<comment type="caution">
    <text evidence="4">The sequence shown here is derived from an EMBL/GenBank/DDBJ whole genome shotgun (WGS) entry which is preliminary data.</text>
</comment>
<dbReference type="GO" id="GO:0005509">
    <property type="term" value="F:calcium ion binding"/>
    <property type="evidence" value="ECO:0007669"/>
    <property type="project" value="InterPro"/>
</dbReference>
<feature type="compositionally biased region" description="Pro residues" evidence="1">
    <location>
        <begin position="915"/>
        <end position="924"/>
    </location>
</feature>
<keyword evidence="2" id="KW-1133">Transmembrane helix</keyword>
<evidence type="ECO:0000256" key="1">
    <source>
        <dbReference type="SAM" id="MobiDB-lite"/>
    </source>
</evidence>
<name>A0AAJ0DHP8_9PEZI</name>
<dbReference type="Gene3D" id="2.60.40.10">
    <property type="entry name" value="Immunoglobulins"/>
    <property type="match status" value="4"/>
</dbReference>
<accession>A0AAJ0DHP8</accession>
<feature type="region of interest" description="Disordered" evidence="1">
    <location>
        <begin position="677"/>
        <end position="733"/>
    </location>
</feature>
<feature type="compositionally biased region" description="Low complexity" evidence="1">
    <location>
        <begin position="925"/>
        <end position="939"/>
    </location>
</feature>
<organism evidence="4 5">
    <name type="scientific">Extremus antarcticus</name>
    <dbReference type="NCBI Taxonomy" id="702011"/>
    <lineage>
        <taxon>Eukaryota</taxon>
        <taxon>Fungi</taxon>
        <taxon>Dikarya</taxon>
        <taxon>Ascomycota</taxon>
        <taxon>Pezizomycotina</taxon>
        <taxon>Dothideomycetes</taxon>
        <taxon>Dothideomycetidae</taxon>
        <taxon>Mycosphaerellales</taxon>
        <taxon>Extremaceae</taxon>
        <taxon>Extremus</taxon>
    </lineage>
</organism>
<evidence type="ECO:0000256" key="2">
    <source>
        <dbReference type="SAM" id="Phobius"/>
    </source>
</evidence>
<dbReference type="InterPro" id="IPR013783">
    <property type="entry name" value="Ig-like_fold"/>
</dbReference>
<keyword evidence="2" id="KW-0812">Transmembrane</keyword>
<keyword evidence="2" id="KW-0472">Membrane</keyword>
<feature type="compositionally biased region" description="Polar residues" evidence="1">
    <location>
        <begin position="688"/>
        <end position="718"/>
    </location>
</feature>
<gene>
    <name evidence="4" type="primary">AXL2</name>
    <name evidence="4" type="ORF">LTR09_008392</name>
</gene>
<feature type="compositionally biased region" description="Polar residues" evidence="1">
    <location>
        <begin position="450"/>
        <end position="465"/>
    </location>
</feature>
<dbReference type="AlphaFoldDB" id="A0AAJ0DHP8"/>
<proteinExistence type="predicted"/>
<sequence>MELDGPDTSRSRLATFGKRLGMARGHSRTLRWLGIAKAVALASATPGIALPFNSQVPMAARVGETYKFQFSGSTFSPDTTNYTYSLSDQPAWLVLDSTTRTLSGAPSSADVGASSFTLTAADSTGAAHMLCVLVVSTDPPPQIEWSITQQLAATSNLSSSDPPVVTILPSQPFRFDFRQDSFIDNVQRKLSYYATLTDHTPLPAWLAFDGEGLSFSGTSPMLSAFPQSWTVELIASDVEGFAGTAASFTLAIGTQQLVFVPEVQKVNMSAGTDLKYTELGNSLYLNGEKVDPSSLKSADASVPSWLDFNQETLELSGMVPTESQDQNITVSVVDELGNEATATISLTNGVMSLFAAQVPTLTAHAGEDFSYQFSESLFASQVSDVMVVLPMSATWLKFDSATRTLSGKVPNGAGQSIVQATITAKPSGGASGESQTFTIKIEAPSVVSSRSASDVPATPTSTPQPLASIRPSDGHHLHTGAVIGIIVGTITAIAIVAVLLVACWRRRRQSEGYVEAVSPEKRTISRPILPPDAGTIAVTTDTYTDIEKQAGARETVAPANMQPAPQIALDLPSQPTKNRMKWSKRFSRISLASSIGNGEEAIRADSNIPTWGLESTALHTPHDSFSVPAEIARSSRRLSELSPTKAALRRLRGKQESRQSIGLGIDTGGVLVLPRHSSRGAKTRKRATSSLGQSTMQDRSSFMTQSTRGTSVLSTQPSDFPRPPTRSTIAGFRSILWGPTDKEKRKSIRLVARSDSTLDKRSLQDKRQSFIRNRASTSLASPLFAHGSRVLADPRINGHSSVSGSVAGSSRRSKRGISQLTSFSESSSLEPPPRDPRRLSARFRSKFAPSFPRAVIRETLDADDEGGAEDEVDSEYDSTSESITESDLAAEADLASQMALPRHQRNFVVPGEASPTPPPAPPTSRQPSSARGAAMSSGGELPRQKWKERLRERSSSPLSTAVAVSVTDTHSSSAPIEARTRRRSRLSEPMSLVSTDSLSKGKLERLRLVHTTSKRPVSVERVQRLSSLRAETEDVRPGSEMWEAMEGAGLMPPTIGGDGTQRSDWSGPAFL</sequence>
<dbReference type="Pfam" id="PF05345">
    <property type="entry name" value="He_PIG"/>
    <property type="match status" value="4"/>
</dbReference>
<dbReference type="EMBL" id="JAWDJX010000032">
    <property type="protein sequence ID" value="KAK3050481.1"/>
    <property type="molecule type" value="Genomic_DNA"/>
</dbReference>
<feature type="compositionally biased region" description="Low complexity" evidence="1">
    <location>
        <begin position="818"/>
        <end position="829"/>
    </location>
</feature>
<evidence type="ECO:0000313" key="4">
    <source>
        <dbReference type="EMBL" id="KAK3050481.1"/>
    </source>
</evidence>
<dbReference type="InterPro" id="IPR015919">
    <property type="entry name" value="Cadherin-like_sf"/>
</dbReference>
<feature type="compositionally biased region" description="Basic residues" evidence="1">
    <location>
        <begin position="677"/>
        <end position="687"/>
    </location>
</feature>
<dbReference type="GO" id="GO:0016020">
    <property type="term" value="C:membrane"/>
    <property type="evidence" value="ECO:0007669"/>
    <property type="project" value="InterPro"/>
</dbReference>